<dbReference type="Gene3D" id="3.40.50.300">
    <property type="entry name" value="P-loop containing nucleotide triphosphate hydrolases"/>
    <property type="match status" value="1"/>
</dbReference>
<dbReference type="Pfam" id="PF24809">
    <property type="entry name" value="DUF7708"/>
    <property type="match status" value="1"/>
</dbReference>
<keyword evidence="7" id="KW-1185">Reference proteome</keyword>
<evidence type="ECO:0000256" key="1">
    <source>
        <dbReference type="ARBA" id="ARBA00022737"/>
    </source>
</evidence>
<keyword evidence="1" id="KW-0677">Repeat</keyword>
<protein>
    <recommendedName>
        <fullName evidence="8">NACHT domain-containing protein</fullName>
    </recommendedName>
</protein>
<dbReference type="PROSITE" id="PS50297">
    <property type="entry name" value="ANK_REP_REGION"/>
    <property type="match status" value="2"/>
</dbReference>
<feature type="repeat" description="ANK" evidence="2">
    <location>
        <begin position="866"/>
        <end position="898"/>
    </location>
</feature>
<accession>A0ABR3GKV3</accession>
<dbReference type="SMART" id="SM00248">
    <property type="entry name" value="ANK"/>
    <property type="match status" value="8"/>
</dbReference>
<feature type="domain" description="DUF7708" evidence="4">
    <location>
        <begin position="137"/>
        <end position="278"/>
    </location>
</feature>
<evidence type="ECO:0000259" key="4">
    <source>
        <dbReference type="Pfam" id="PF24809"/>
    </source>
</evidence>
<evidence type="ECO:0000256" key="2">
    <source>
        <dbReference type="PROSITE-ProRule" id="PRU00023"/>
    </source>
</evidence>
<dbReference type="Gene3D" id="1.25.40.20">
    <property type="entry name" value="Ankyrin repeat-containing domain"/>
    <property type="match status" value="2"/>
</dbReference>
<gene>
    <name evidence="6" type="ORF">Q9L58_004463</name>
</gene>
<evidence type="ECO:0008006" key="8">
    <source>
        <dbReference type="Google" id="ProtNLM"/>
    </source>
</evidence>
<evidence type="ECO:0000313" key="7">
    <source>
        <dbReference type="Proteomes" id="UP001447188"/>
    </source>
</evidence>
<feature type="repeat" description="ANK" evidence="2">
    <location>
        <begin position="1083"/>
        <end position="1115"/>
    </location>
</feature>
<dbReference type="InterPro" id="IPR056125">
    <property type="entry name" value="DUF7708"/>
</dbReference>
<dbReference type="InterPro" id="IPR027417">
    <property type="entry name" value="P-loop_NTPase"/>
</dbReference>
<evidence type="ECO:0000313" key="6">
    <source>
        <dbReference type="EMBL" id="KAL0636511.1"/>
    </source>
</evidence>
<evidence type="ECO:0000259" key="3">
    <source>
        <dbReference type="Pfam" id="PF22939"/>
    </source>
</evidence>
<dbReference type="Pfam" id="PF12796">
    <property type="entry name" value="Ank_2"/>
    <property type="match status" value="1"/>
</dbReference>
<organism evidence="6 7">
    <name type="scientific">Discina gigas</name>
    <dbReference type="NCBI Taxonomy" id="1032678"/>
    <lineage>
        <taxon>Eukaryota</taxon>
        <taxon>Fungi</taxon>
        <taxon>Dikarya</taxon>
        <taxon>Ascomycota</taxon>
        <taxon>Pezizomycotina</taxon>
        <taxon>Pezizomycetes</taxon>
        <taxon>Pezizales</taxon>
        <taxon>Discinaceae</taxon>
        <taxon>Discina</taxon>
    </lineage>
</organism>
<feature type="domain" description="Nephrocystin 3-like N-terminal" evidence="5">
    <location>
        <begin position="357"/>
        <end position="531"/>
    </location>
</feature>
<dbReference type="Proteomes" id="UP001447188">
    <property type="component" value="Unassembled WGS sequence"/>
</dbReference>
<feature type="domain" description="GPI inositol-deacylase winged helix" evidence="3">
    <location>
        <begin position="641"/>
        <end position="731"/>
    </location>
</feature>
<dbReference type="PROSITE" id="PS50088">
    <property type="entry name" value="ANK_REPEAT"/>
    <property type="match status" value="3"/>
</dbReference>
<dbReference type="Pfam" id="PF13637">
    <property type="entry name" value="Ank_4"/>
    <property type="match status" value="1"/>
</dbReference>
<dbReference type="InterPro" id="IPR036770">
    <property type="entry name" value="Ankyrin_rpt-contain_sf"/>
</dbReference>
<keyword evidence="2" id="KW-0040">ANK repeat</keyword>
<dbReference type="SUPFAM" id="SSF48403">
    <property type="entry name" value="Ankyrin repeat"/>
    <property type="match status" value="2"/>
</dbReference>
<reference evidence="6 7" key="1">
    <citation type="submission" date="2024-02" db="EMBL/GenBank/DDBJ databases">
        <title>Discinaceae phylogenomics.</title>
        <authorList>
            <person name="Dirks A.C."/>
            <person name="James T.Y."/>
        </authorList>
    </citation>
    <scope>NUCLEOTIDE SEQUENCE [LARGE SCALE GENOMIC DNA]</scope>
    <source>
        <strain evidence="6 7">ACD0624</strain>
    </source>
</reference>
<dbReference type="Pfam" id="PF22939">
    <property type="entry name" value="WHD_GPIID"/>
    <property type="match status" value="1"/>
</dbReference>
<name>A0ABR3GKV3_9PEZI</name>
<dbReference type="Pfam" id="PF24883">
    <property type="entry name" value="NPHP3_N"/>
    <property type="match status" value="1"/>
</dbReference>
<evidence type="ECO:0000259" key="5">
    <source>
        <dbReference type="Pfam" id="PF24883"/>
    </source>
</evidence>
<dbReference type="EMBL" id="JBBBZM010000048">
    <property type="protein sequence ID" value="KAL0636511.1"/>
    <property type="molecule type" value="Genomic_DNA"/>
</dbReference>
<dbReference type="PANTHER" id="PTHR10039">
    <property type="entry name" value="AMELOGENIN"/>
    <property type="match status" value="1"/>
</dbReference>
<dbReference type="InterPro" id="IPR056884">
    <property type="entry name" value="NPHP3-like_N"/>
</dbReference>
<sequence length="1289" mass="141393">MVLSNATASPTTPLPALSPIKPQNFLFKFSRLRVTIKRAFRRPSPKGTGTQPGKAISVKETSVDSWVSSQTSSSLWEKSVLTLSRQDQQVLLISGPDKLDILSKVLDATAEKRELCCQGQWKFTWKGETIVLRDVADKIVSWVDKFKFIGDLMVQYDPVHAAVPWTAFRFLLQIVVDDNHKLGAILVGLEKIANLIGRCAVYEALYLGGALQAAKDIKKALTELYAGILMYLARAKLHLTKSTGVRSMSGIFDSDGFSYLLDEIDSRESTVIKEASIAEVEYQRLAHRSLEHTISEESKQLRVALGQFGKPISRLAFCVESLQDESRDNERTKTLQWLSEVEYQKHHWNAKEGRIDGTGEWLLRRQEFQEWQVSNVSTILWLHGIPGAGKTKLTSVVIDTILQDQQTSGKDDALAYFYCKRDETGPSHPEVVLRAIVKQLSCLRVGSRLPLQKPVVDAYEARKREGFCSGSLAFQESLDLIISLTGMYRQTTIVIDALDESDAVMRARFLGSLGTIIRSSTSLVKIFVSSRDDDDIVLRLEQVPNVYIEAKDNIGDIERFVRVEVNRCIEGKMLLRGRVSEELKKDVISVLTSGSHGMFLWVDLQIKEICNMSVEPDVRARLGKLPQTLENTYAEIYDRVMSEKGSGPQLAKRALMWVMCSCRPFSPNELAAVVSLQTPGFTTYELDMDVLFGLCHNLLAYDRQLNVVRFAHLSVREFFEKNHFNMVDINSMAAEFCLSILTNPVNGIADWGPTSSRYGNPVMEYAVLYWPTHAQLALGQQTNLKLQGLVEGFLKSFSAAWYRAAKIILGLKPYAEASKIPLYYDISHLGFDLLPPLSVASLFGFGEKIERLWKSETWDVNRRNDHGESVLYLASWRGYDWIVAILLARGASVRASSGIYGNVLPAAAYDGHERVNTRGGFHRNALQVAAARGNERVLEILLARGARINVQGWSYCDALQAAAYGGHEKAVRILLRWGANMGTENGSDGIILKEVTAGEYKMEPRMIPENFASADGDAVPSWTTLEAAVAGGDAKLAETTTEDPDGEEFRYGNVIRIAAESGDQKVMAVLLENKAGVDSQAGSFGTALQAAAAKGREKTVEVLLISGADPNSHDDNCGNIVQSGAYGGNEGVVSVLLENGALINSSGGIERSALEVSAAIGHDKMAEILLRGEANIKSEGAKYDNALQVTASGGYTRAIATSLRGRVDVNAERGECGDAASMGGHYKAVEVLLVNGAEVNLAGIYGSKLAATVENGPRGGGGGFTGAGIEPVSCARTRRTLGGELWVKI</sequence>
<comment type="caution">
    <text evidence="6">The sequence shown here is derived from an EMBL/GenBank/DDBJ whole genome shotgun (WGS) entry which is preliminary data.</text>
</comment>
<dbReference type="InterPro" id="IPR002110">
    <property type="entry name" value="Ankyrin_rpt"/>
</dbReference>
<dbReference type="PANTHER" id="PTHR10039:SF16">
    <property type="entry name" value="GPI INOSITOL-DEACYLASE"/>
    <property type="match status" value="1"/>
</dbReference>
<proteinExistence type="predicted"/>
<feature type="repeat" description="ANK" evidence="2">
    <location>
        <begin position="921"/>
        <end position="953"/>
    </location>
</feature>
<dbReference type="InterPro" id="IPR054471">
    <property type="entry name" value="GPIID_WHD"/>
</dbReference>